<protein>
    <submittedName>
        <fullName evidence="1">Uncharacterized protein</fullName>
    </submittedName>
</protein>
<reference evidence="1" key="1">
    <citation type="journal article" date="2022" name="Front. Genet.">
        <title>Chromosome-Scale Assembly of the Dendrobium nobile Genome Provides Insights Into the Molecular Mechanism of the Biosynthesis of the Medicinal Active Ingredient of Dendrobium.</title>
        <authorList>
            <person name="Xu Q."/>
            <person name="Niu S.-C."/>
            <person name="Li K.-L."/>
            <person name="Zheng P.-J."/>
            <person name="Zhang X.-J."/>
            <person name="Jia Y."/>
            <person name="Liu Y."/>
            <person name="Niu Y.-X."/>
            <person name="Yu L.-H."/>
            <person name="Chen D.-F."/>
            <person name="Zhang G.-Q."/>
        </authorList>
    </citation>
    <scope>NUCLEOTIDE SEQUENCE</scope>
    <source>
        <tissue evidence="1">Leaf</tissue>
    </source>
</reference>
<comment type="caution">
    <text evidence="1">The sequence shown here is derived from an EMBL/GenBank/DDBJ whole genome shotgun (WGS) entry which is preliminary data.</text>
</comment>
<evidence type="ECO:0000313" key="2">
    <source>
        <dbReference type="Proteomes" id="UP000829196"/>
    </source>
</evidence>
<evidence type="ECO:0000313" key="1">
    <source>
        <dbReference type="EMBL" id="KAI0510982.1"/>
    </source>
</evidence>
<sequence>MMSTSILPIKGYKILLKMERGLIPSGVARKTLVGKIVSHHADFGFSYFVIEYCIENKVRSREADTIFYNEFNIKIGF</sequence>
<gene>
    <name evidence="1" type="ORF">KFK09_011598</name>
</gene>
<dbReference type="Proteomes" id="UP000829196">
    <property type="component" value="Unassembled WGS sequence"/>
</dbReference>
<organism evidence="1 2">
    <name type="scientific">Dendrobium nobile</name>
    <name type="common">Orchid</name>
    <dbReference type="NCBI Taxonomy" id="94219"/>
    <lineage>
        <taxon>Eukaryota</taxon>
        <taxon>Viridiplantae</taxon>
        <taxon>Streptophyta</taxon>
        <taxon>Embryophyta</taxon>
        <taxon>Tracheophyta</taxon>
        <taxon>Spermatophyta</taxon>
        <taxon>Magnoliopsida</taxon>
        <taxon>Liliopsida</taxon>
        <taxon>Asparagales</taxon>
        <taxon>Orchidaceae</taxon>
        <taxon>Epidendroideae</taxon>
        <taxon>Malaxideae</taxon>
        <taxon>Dendrobiinae</taxon>
        <taxon>Dendrobium</taxon>
    </lineage>
</organism>
<accession>A0A8T3BD37</accession>
<dbReference type="EMBL" id="JAGYWB010000009">
    <property type="protein sequence ID" value="KAI0510982.1"/>
    <property type="molecule type" value="Genomic_DNA"/>
</dbReference>
<name>A0A8T3BD37_DENNO</name>
<proteinExistence type="predicted"/>
<dbReference type="AlphaFoldDB" id="A0A8T3BD37"/>
<keyword evidence="2" id="KW-1185">Reference proteome</keyword>